<proteinExistence type="inferred from homology"/>
<reference evidence="11 12" key="1">
    <citation type="submission" date="2019-07" db="EMBL/GenBank/DDBJ databases">
        <authorList>
            <person name="Friedrich A."/>
            <person name="Schacherer J."/>
        </authorList>
    </citation>
    <scope>NUCLEOTIDE SEQUENCE [LARGE SCALE GENOMIC DNA]</scope>
</reference>
<evidence type="ECO:0000256" key="4">
    <source>
        <dbReference type="ARBA" id="ARBA00022728"/>
    </source>
</evidence>
<keyword evidence="8" id="KW-0175">Coiled coil</keyword>
<evidence type="ECO:0000313" key="12">
    <source>
        <dbReference type="Proteomes" id="UP000478008"/>
    </source>
</evidence>
<evidence type="ECO:0000256" key="2">
    <source>
        <dbReference type="ARBA" id="ARBA00007203"/>
    </source>
</evidence>
<keyword evidence="12" id="KW-1185">Reference proteome</keyword>
<evidence type="ECO:0000256" key="9">
    <source>
        <dbReference type="SAM" id="MobiDB-lite"/>
    </source>
</evidence>
<comment type="similarity">
    <text evidence="2 7">Belongs to the SLU7 family.</text>
</comment>
<comment type="subunit">
    <text evidence="7">Associated with the spliceosome.</text>
</comment>
<dbReference type="GO" id="GO:0030628">
    <property type="term" value="F:pre-mRNA 3'-splice site binding"/>
    <property type="evidence" value="ECO:0007669"/>
    <property type="project" value="UniProtKB-UniRule"/>
</dbReference>
<dbReference type="PANTHER" id="PTHR12942">
    <property type="entry name" value="STEP II SPLICING FACTOR SLU7"/>
    <property type="match status" value="1"/>
</dbReference>
<keyword evidence="6 7" id="KW-0539">Nucleus</keyword>
<dbReference type="EMBL" id="CABFWN010000002">
    <property type="protein sequence ID" value="VUG17712.1"/>
    <property type="molecule type" value="Genomic_DNA"/>
</dbReference>
<keyword evidence="3 7" id="KW-0507">mRNA processing</keyword>
<accession>A0A3F2Y2Y0</accession>
<feature type="coiled-coil region" evidence="8">
    <location>
        <begin position="197"/>
        <end position="224"/>
    </location>
</feature>
<feature type="compositionally biased region" description="Basic and acidic residues" evidence="9">
    <location>
        <begin position="102"/>
        <end position="112"/>
    </location>
</feature>
<evidence type="ECO:0000256" key="3">
    <source>
        <dbReference type="ARBA" id="ARBA00022664"/>
    </source>
</evidence>
<dbReference type="PANTHER" id="PTHR12942:SF2">
    <property type="entry name" value="PRE-MRNA-SPLICING FACTOR SLU7"/>
    <property type="match status" value="1"/>
</dbReference>
<dbReference type="STRING" id="5007.A0A3F2Y2Y0"/>
<evidence type="ECO:0000256" key="7">
    <source>
        <dbReference type="RuleBase" id="RU367071"/>
    </source>
</evidence>
<dbReference type="AlphaFoldDB" id="A0A3F2Y2Y0"/>
<keyword evidence="5 7" id="KW-0508">mRNA splicing</keyword>
<dbReference type="GO" id="GO:0000398">
    <property type="term" value="P:mRNA splicing, via spliceosome"/>
    <property type="evidence" value="ECO:0007669"/>
    <property type="project" value="UniProtKB-UniRule"/>
</dbReference>
<dbReference type="Proteomes" id="UP000478008">
    <property type="component" value="Unassembled WGS sequence"/>
</dbReference>
<evidence type="ECO:0000256" key="6">
    <source>
        <dbReference type="ARBA" id="ARBA00023242"/>
    </source>
</evidence>
<organism evidence="11 12">
    <name type="scientific">Dekkera bruxellensis</name>
    <name type="common">Brettanomyces custersii</name>
    <dbReference type="NCBI Taxonomy" id="5007"/>
    <lineage>
        <taxon>Eukaryota</taxon>
        <taxon>Fungi</taxon>
        <taxon>Dikarya</taxon>
        <taxon>Ascomycota</taxon>
        <taxon>Saccharomycotina</taxon>
        <taxon>Pichiomycetes</taxon>
        <taxon>Pichiales</taxon>
        <taxon>Pichiaceae</taxon>
        <taxon>Brettanomyces</taxon>
    </lineage>
</organism>
<evidence type="ECO:0000256" key="5">
    <source>
        <dbReference type="ARBA" id="ARBA00023187"/>
    </source>
</evidence>
<comment type="function">
    <text evidence="7">Involved in pre-mRNA splicing.</text>
</comment>
<evidence type="ECO:0000259" key="10">
    <source>
        <dbReference type="Pfam" id="PF11708"/>
    </source>
</evidence>
<name>A0A3F2Y2Y0_DEKBR</name>
<dbReference type="Pfam" id="PF11708">
    <property type="entry name" value="Slu7"/>
    <property type="match status" value="1"/>
</dbReference>
<keyword evidence="4 7" id="KW-0747">Spliceosome</keyword>
<comment type="subcellular location">
    <subcellularLocation>
        <location evidence="1 7">Nucleus</location>
    </subcellularLocation>
</comment>
<sequence>MPQKNFRDAKEHEIKYDASGNRINDYVPAYITKRPWYYNSEALKDNSNSRKRNLIEELEKETTKERFKHQRIDPDAEILPNNLPKKGKGIVDHVETAKTLEDQSGVSKEKEMTGGSIEKNRNQPFRSHIQSSGKVICKNCGSRRHRTRDCLEKPKKIRFKFRTHSNGGQTNADGFLVRMDTNNYDEKRDRWHGYDPSKDYSGQLEQMEQKAKTLEDKYKSDLENQEDHKTNTFEEDEIEEMLDLGLVDDVEELRRKNSDDKGSSTLLIQHNPLALDNGARVPVRSLDDKPQYLKVIKTGEELRFNPKSRVYKDLKKGYLNGRGQFVPYLNGEAAQFEKMKTFTHGVQKNREEKWENGEIESVTDLHFAAEASPTAVMLAAKKKEKEVSEMREKRRKELLLKYGALD</sequence>
<evidence type="ECO:0000256" key="1">
    <source>
        <dbReference type="ARBA" id="ARBA00004123"/>
    </source>
</evidence>
<gene>
    <name evidence="11" type="ORF">DEBR0S2_14510G</name>
</gene>
<evidence type="ECO:0000313" key="11">
    <source>
        <dbReference type="EMBL" id="VUG17712.1"/>
    </source>
</evidence>
<feature type="region of interest" description="Disordered" evidence="9">
    <location>
        <begin position="102"/>
        <end position="121"/>
    </location>
</feature>
<dbReference type="GO" id="GO:0005681">
    <property type="term" value="C:spliceosomal complex"/>
    <property type="evidence" value="ECO:0007669"/>
    <property type="project" value="UniProtKB-UniRule"/>
</dbReference>
<feature type="domain" description="Pre-mRNA-splicing factor SLU7" evidence="10">
    <location>
        <begin position="183"/>
        <end position="404"/>
    </location>
</feature>
<protein>
    <recommendedName>
        <fullName evidence="7">Pre-mRNA-splicing factor SLU7</fullName>
    </recommendedName>
</protein>
<dbReference type="InterPro" id="IPR039974">
    <property type="entry name" value="Splicing_factor_SLU7"/>
</dbReference>
<evidence type="ECO:0000256" key="8">
    <source>
        <dbReference type="SAM" id="Coils"/>
    </source>
</evidence>
<dbReference type="InterPro" id="IPR021715">
    <property type="entry name" value="Slu7_dom"/>
</dbReference>